<comment type="caution">
    <text evidence="2">The sequence shown here is derived from an EMBL/GenBank/DDBJ whole genome shotgun (WGS) entry which is preliminary data.</text>
</comment>
<dbReference type="Proteomes" id="UP000770661">
    <property type="component" value="Unassembled WGS sequence"/>
</dbReference>
<keyword evidence="3" id="KW-1185">Reference proteome</keyword>
<evidence type="ECO:0000313" key="2">
    <source>
        <dbReference type="EMBL" id="KAG0727403.1"/>
    </source>
</evidence>
<gene>
    <name evidence="2" type="ORF">GWK47_034710</name>
</gene>
<evidence type="ECO:0000313" key="3">
    <source>
        <dbReference type="Proteomes" id="UP000770661"/>
    </source>
</evidence>
<feature type="signal peptide" evidence="1">
    <location>
        <begin position="1"/>
        <end position="24"/>
    </location>
</feature>
<reference evidence="2" key="1">
    <citation type="submission" date="2020-07" db="EMBL/GenBank/DDBJ databases">
        <title>The High-quality genome of the commercially important snow crab, Chionoecetes opilio.</title>
        <authorList>
            <person name="Jeong J.-H."/>
            <person name="Ryu S."/>
        </authorList>
    </citation>
    <scope>NUCLEOTIDE SEQUENCE</scope>
    <source>
        <strain evidence="2">MADBK_172401_WGS</strain>
        <tissue evidence="2">Digestive gland</tissue>
    </source>
</reference>
<feature type="chain" id="PRO_5035280085" evidence="1">
    <location>
        <begin position="25"/>
        <end position="117"/>
    </location>
</feature>
<organism evidence="2 3">
    <name type="scientific">Chionoecetes opilio</name>
    <name type="common">Atlantic snow crab</name>
    <name type="synonym">Cancer opilio</name>
    <dbReference type="NCBI Taxonomy" id="41210"/>
    <lineage>
        <taxon>Eukaryota</taxon>
        <taxon>Metazoa</taxon>
        <taxon>Ecdysozoa</taxon>
        <taxon>Arthropoda</taxon>
        <taxon>Crustacea</taxon>
        <taxon>Multicrustacea</taxon>
        <taxon>Malacostraca</taxon>
        <taxon>Eumalacostraca</taxon>
        <taxon>Eucarida</taxon>
        <taxon>Decapoda</taxon>
        <taxon>Pleocyemata</taxon>
        <taxon>Brachyura</taxon>
        <taxon>Eubrachyura</taxon>
        <taxon>Majoidea</taxon>
        <taxon>Majidae</taxon>
        <taxon>Chionoecetes</taxon>
    </lineage>
</organism>
<accession>A0A8J4YG62</accession>
<keyword evidence="1" id="KW-0732">Signal</keyword>
<dbReference type="EMBL" id="JACEEZ010003422">
    <property type="protein sequence ID" value="KAG0727403.1"/>
    <property type="molecule type" value="Genomic_DNA"/>
</dbReference>
<proteinExistence type="predicted"/>
<dbReference type="OrthoDB" id="6419576at2759"/>
<evidence type="ECO:0000256" key="1">
    <source>
        <dbReference type="SAM" id="SignalP"/>
    </source>
</evidence>
<dbReference type="AlphaFoldDB" id="A0A8J4YG62"/>
<sequence length="117" mass="13239">MYAAARFIMVVPLVIVLCAGLVAAAPDKHARENSLNNYMDLVMDNLQVLMLENGLDPVMLPNTSTGFSDTRIFVMFTALVQSSPDRVRWTDVREIHRDWPLSHSSFYWLGDRVAVLN</sequence>
<protein>
    <submittedName>
        <fullName evidence="2">Uncharacterized protein</fullName>
    </submittedName>
</protein>
<name>A0A8J4YG62_CHIOP</name>